<reference evidence="4" key="1">
    <citation type="submission" date="2018-05" db="EMBL/GenBank/DDBJ databases">
        <authorList>
            <person name="Lanie J.A."/>
            <person name="Ng W.-L."/>
            <person name="Kazmierczak K.M."/>
            <person name="Andrzejewski T.M."/>
            <person name="Davidsen T.M."/>
            <person name="Wayne K.J."/>
            <person name="Tettelin H."/>
            <person name="Glass J.I."/>
            <person name="Rusch D."/>
            <person name="Podicherti R."/>
            <person name="Tsui H.-C.T."/>
            <person name="Winkler M.E."/>
        </authorList>
    </citation>
    <scope>NUCLEOTIDE SEQUENCE</scope>
</reference>
<dbReference type="InterPro" id="IPR057326">
    <property type="entry name" value="KR_dom"/>
</dbReference>
<organism evidence="4">
    <name type="scientific">marine metagenome</name>
    <dbReference type="NCBI Taxonomy" id="408172"/>
    <lineage>
        <taxon>unclassified sequences</taxon>
        <taxon>metagenomes</taxon>
        <taxon>ecological metagenomes</taxon>
    </lineage>
</organism>
<dbReference type="EMBL" id="UINC01003603">
    <property type="protein sequence ID" value="SVA07732.1"/>
    <property type="molecule type" value="Genomic_DNA"/>
</dbReference>
<protein>
    <recommendedName>
        <fullName evidence="3">Ketoreductase domain-containing protein</fullName>
    </recommendedName>
</protein>
<evidence type="ECO:0000259" key="3">
    <source>
        <dbReference type="SMART" id="SM00822"/>
    </source>
</evidence>
<sequence length="310" mass="32304">MGNLCDGRVAIVTGAGRGIGREHALMLASQGAKVVVNDLGGDVDGAGGDLSPAQEVVAEIEAMGGQALVNGANVADFAAAGEMVQQAIDAWGRLDILVNNAGILRDRMVFSMAEEDFDAVVNVHLKGTFSTTHHASVFWRETVKAGGETFGRIVNTSSPSGIYGNVGQSNYGAAKAGIAAFTVITAMELVKYGVTVNCLAPAAYTRMTSELPGFNNLDDEGQEDMGPRWISVITAWLCSDAAQNVTGRVFDVVGNRVGIAEQWHLGPTATQPEDPAELTDIVAGLMAEAQLNPDMGGMPTEGPGRPSNNI</sequence>
<evidence type="ECO:0000313" key="4">
    <source>
        <dbReference type="EMBL" id="SVA07732.1"/>
    </source>
</evidence>
<dbReference type="SMART" id="SM00822">
    <property type="entry name" value="PKS_KR"/>
    <property type="match status" value="1"/>
</dbReference>
<dbReference type="FunFam" id="3.40.50.720:FF:000446">
    <property type="entry name" value="Short chain dehydrogenase"/>
    <property type="match status" value="1"/>
</dbReference>
<comment type="similarity">
    <text evidence="1">Belongs to the short-chain dehydrogenases/reductases (SDR) family.</text>
</comment>
<dbReference type="InterPro" id="IPR020904">
    <property type="entry name" value="Sc_DH/Rdtase_CS"/>
</dbReference>
<name>A0A381SUN7_9ZZZZ</name>
<dbReference type="InterPro" id="IPR051687">
    <property type="entry name" value="Peroxisomal_Beta-Oxidation"/>
</dbReference>
<dbReference type="InterPro" id="IPR002347">
    <property type="entry name" value="SDR_fam"/>
</dbReference>
<dbReference type="GO" id="GO:0016491">
    <property type="term" value="F:oxidoreductase activity"/>
    <property type="evidence" value="ECO:0007669"/>
    <property type="project" value="UniProtKB-KW"/>
</dbReference>
<dbReference type="PANTHER" id="PTHR45024:SF2">
    <property type="entry name" value="SCP2 DOMAIN-CONTAINING PROTEIN"/>
    <property type="match status" value="1"/>
</dbReference>
<dbReference type="PROSITE" id="PS00061">
    <property type="entry name" value="ADH_SHORT"/>
    <property type="match status" value="1"/>
</dbReference>
<evidence type="ECO:0000256" key="2">
    <source>
        <dbReference type="ARBA" id="ARBA00023002"/>
    </source>
</evidence>
<dbReference type="InterPro" id="IPR036291">
    <property type="entry name" value="NAD(P)-bd_dom_sf"/>
</dbReference>
<gene>
    <name evidence="4" type="ORF">METZ01_LOCUS60586</name>
</gene>
<proteinExistence type="inferred from homology"/>
<dbReference type="PRINTS" id="PR00081">
    <property type="entry name" value="GDHRDH"/>
</dbReference>
<keyword evidence="2" id="KW-0560">Oxidoreductase</keyword>
<dbReference type="PRINTS" id="PR00080">
    <property type="entry name" value="SDRFAMILY"/>
</dbReference>
<dbReference type="PANTHER" id="PTHR45024">
    <property type="entry name" value="DEHYDROGENASES, SHORT CHAIN"/>
    <property type="match status" value="1"/>
</dbReference>
<dbReference type="Pfam" id="PF00106">
    <property type="entry name" value="adh_short"/>
    <property type="match status" value="1"/>
</dbReference>
<accession>A0A381SUN7</accession>
<dbReference type="Gene3D" id="3.40.50.720">
    <property type="entry name" value="NAD(P)-binding Rossmann-like Domain"/>
    <property type="match status" value="1"/>
</dbReference>
<dbReference type="SUPFAM" id="SSF51735">
    <property type="entry name" value="NAD(P)-binding Rossmann-fold domains"/>
    <property type="match status" value="1"/>
</dbReference>
<evidence type="ECO:0000256" key="1">
    <source>
        <dbReference type="ARBA" id="ARBA00006484"/>
    </source>
</evidence>
<dbReference type="AlphaFoldDB" id="A0A381SUN7"/>
<feature type="domain" description="Ketoreductase" evidence="3">
    <location>
        <begin position="8"/>
        <end position="202"/>
    </location>
</feature>